<evidence type="ECO:0000313" key="1">
    <source>
        <dbReference type="EMBL" id="BAP61009.1"/>
    </source>
</evidence>
<accession>A0A2Z5PDA8</accession>
<proteinExistence type="predicted"/>
<dbReference type="GeneID" id="41279309"/>
<gene>
    <name evidence="1" type="ORF">MMKA1_08920</name>
</gene>
<dbReference type="EMBL" id="AP011526">
    <property type="protein sequence ID" value="BAP61009.1"/>
    <property type="molecule type" value="Genomic_DNA"/>
</dbReference>
<dbReference type="RefSeq" id="WP_146778192.1">
    <property type="nucleotide sequence ID" value="NZ_AP011526.1"/>
</dbReference>
<organism evidence="1 2">
    <name type="scientific">Methanococcus maripaludis KA1</name>
    <dbReference type="NCBI Taxonomy" id="637914"/>
    <lineage>
        <taxon>Archaea</taxon>
        <taxon>Methanobacteriati</taxon>
        <taxon>Methanobacteriota</taxon>
        <taxon>Methanomada group</taxon>
        <taxon>Methanococci</taxon>
        <taxon>Methanococcales</taxon>
        <taxon>Methanococcaceae</taxon>
        <taxon>Methanococcus</taxon>
    </lineage>
</organism>
<sequence>MIDLYQYKVAWCPFCDQGWVVIAKELNTGELYLFCEECELEWDDPKNITKNNSTRDKYGRITVPSIEEIREKGWEDYIIKDPYMCDAKILEISDFSEDKLWNEYAEKMKIGNYPVDSRLITFEVDDTLLTARGVAYKKWMPSMIGKSIKINNYFVSLGDIEKTELSEKGIFQIRDNAYSITGDILEINENGMTFIIDCGNIITLAKRYSGLNDIKVGDRVHVDIGEYYIYNMEFEYEREDRSS</sequence>
<dbReference type="KEGG" id="mmak:MMKA1_08920"/>
<evidence type="ECO:0000313" key="2">
    <source>
        <dbReference type="Proteomes" id="UP000264208"/>
    </source>
</evidence>
<dbReference type="AlphaFoldDB" id="A0A2Z5PDA8"/>
<name>A0A2Z5PDA8_METMI</name>
<reference evidence="1 2" key="1">
    <citation type="submission" date="2009-06" db="EMBL/GenBank/DDBJ databases">
        <title>Molecular Evidence for Microbiologically Influenced Corrosion from genome of Methanogen.</title>
        <authorList>
            <person name="Ito N."/>
            <person name="Tsurumaru H."/>
            <person name="Shimizu A."/>
            <person name="Harada T."/>
            <person name="Hosoyama A."/>
            <person name="Horikawa H."/>
            <person name="Wakai S."/>
            <person name="Sasaki K."/>
            <person name="Nishijima K."/>
            <person name="Ataku H."/>
            <person name="Yamazaki J."/>
            <person name="Mise M."/>
            <person name="Yamazaki S."/>
            <person name="Tanikawa S."/>
            <person name="Harayama S."/>
            <person name="Fujita N."/>
        </authorList>
    </citation>
    <scope>NUCLEOTIDE SEQUENCE [LARGE SCALE GENOMIC DNA]</scope>
    <source>
        <strain evidence="2">KA1 ( NBRC 102054)</strain>
    </source>
</reference>
<protein>
    <submittedName>
        <fullName evidence="1">Uncharacterized protein</fullName>
    </submittedName>
</protein>
<dbReference type="Proteomes" id="UP000264208">
    <property type="component" value="Chromosome"/>
</dbReference>